<dbReference type="Proteomes" id="UP000799291">
    <property type="component" value="Unassembled WGS sequence"/>
</dbReference>
<evidence type="ECO:0000259" key="2">
    <source>
        <dbReference type="Pfam" id="PF00248"/>
    </source>
</evidence>
<dbReference type="EMBL" id="MU005576">
    <property type="protein sequence ID" value="KAF2686556.1"/>
    <property type="molecule type" value="Genomic_DNA"/>
</dbReference>
<feature type="domain" description="NADP-dependent oxidoreductase" evidence="2">
    <location>
        <begin position="5"/>
        <end position="296"/>
    </location>
</feature>
<sequence length="313" mass="33826">MPPALLFGTATFGMSPPHLSTPSSLTPLLTTLPSLGIHRLDTAPRYPPLDPGRSEQLIGETAEVSKGFVVDTKVYTDTGTDGGGDLGWEAMEGSVTGSLGRLGRERVYPTTPLEEQVRNFNEQIKRGRCKAWGVSNVPPAMLEEMLRICEEKGLQKPSCYQGDYNLITRGMETKLLPILRAHGIAFIGFRPLAAGFLTGKASTGQVEGTRFDASNPLGPIMNKNFGASELHAGMKKFDDAVRKRGLSPAEVATRWLAHHSALGDGDGIILGASRVEQVVETMGWIGKGPLEEELMSVAEDLWEDVKGVRVEVI</sequence>
<keyword evidence="4" id="KW-1185">Reference proteome</keyword>
<dbReference type="GO" id="GO:0016491">
    <property type="term" value="F:oxidoreductase activity"/>
    <property type="evidence" value="ECO:0007669"/>
    <property type="project" value="UniProtKB-KW"/>
</dbReference>
<reference evidence="3" key="1">
    <citation type="journal article" date="2020" name="Stud. Mycol.">
        <title>101 Dothideomycetes genomes: a test case for predicting lifestyles and emergence of pathogens.</title>
        <authorList>
            <person name="Haridas S."/>
            <person name="Albert R."/>
            <person name="Binder M."/>
            <person name="Bloem J."/>
            <person name="Labutti K."/>
            <person name="Salamov A."/>
            <person name="Andreopoulos B."/>
            <person name="Baker S."/>
            <person name="Barry K."/>
            <person name="Bills G."/>
            <person name="Bluhm B."/>
            <person name="Cannon C."/>
            <person name="Castanera R."/>
            <person name="Culley D."/>
            <person name="Daum C."/>
            <person name="Ezra D."/>
            <person name="Gonzalez J."/>
            <person name="Henrissat B."/>
            <person name="Kuo A."/>
            <person name="Liang C."/>
            <person name="Lipzen A."/>
            <person name="Lutzoni F."/>
            <person name="Magnuson J."/>
            <person name="Mondo S."/>
            <person name="Nolan M."/>
            <person name="Ohm R."/>
            <person name="Pangilinan J."/>
            <person name="Park H.-J."/>
            <person name="Ramirez L."/>
            <person name="Alfaro M."/>
            <person name="Sun H."/>
            <person name="Tritt A."/>
            <person name="Yoshinaga Y."/>
            <person name="Zwiers L.-H."/>
            <person name="Turgeon B."/>
            <person name="Goodwin S."/>
            <person name="Spatafora J."/>
            <person name="Crous P."/>
            <person name="Grigoriev I."/>
        </authorList>
    </citation>
    <scope>NUCLEOTIDE SEQUENCE</scope>
    <source>
        <strain evidence="3">CBS 122367</strain>
    </source>
</reference>
<dbReference type="InterPro" id="IPR050523">
    <property type="entry name" value="AKR_Detox_Biosynth"/>
</dbReference>
<dbReference type="InterPro" id="IPR023210">
    <property type="entry name" value="NADP_OxRdtase_dom"/>
</dbReference>
<dbReference type="Gene3D" id="3.20.20.100">
    <property type="entry name" value="NADP-dependent oxidoreductase domain"/>
    <property type="match status" value="1"/>
</dbReference>
<name>A0A6G1J7S1_9PLEO</name>
<evidence type="ECO:0000313" key="3">
    <source>
        <dbReference type="EMBL" id="KAF2686556.1"/>
    </source>
</evidence>
<dbReference type="PANTHER" id="PTHR43364:SF4">
    <property type="entry name" value="NAD(P)-LINKED OXIDOREDUCTASE SUPERFAMILY PROTEIN"/>
    <property type="match status" value="1"/>
</dbReference>
<organism evidence="3 4">
    <name type="scientific">Lentithecium fluviatile CBS 122367</name>
    <dbReference type="NCBI Taxonomy" id="1168545"/>
    <lineage>
        <taxon>Eukaryota</taxon>
        <taxon>Fungi</taxon>
        <taxon>Dikarya</taxon>
        <taxon>Ascomycota</taxon>
        <taxon>Pezizomycotina</taxon>
        <taxon>Dothideomycetes</taxon>
        <taxon>Pleosporomycetidae</taxon>
        <taxon>Pleosporales</taxon>
        <taxon>Massarineae</taxon>
        <taxon>Lentitheciaceae</taxon>
        <taxon>Lentithecium</taxon>
    </lineage>
</organism>
<proteinExistence type="predicted"/>
<dbReference type="SUPFAM" id="SSF51430">
    <property type="entry name" value="NAD(P)-linked oxidoreductase"/>
    <property type="match status" value="1"/>
</dbReference>
<dbReference type="AlphaFoldDB" id="A0A6G1J7S1"/>
<accession>A0A6G1J7S1</accession>
<keyword evidence="1" id="KW-0560">Oxidoreductase</keyword>
<evidence type="ECO:0000256" key="1">
    <source>
        <dbReference type="ARBA" id="ARBA00023002"/>
    </source>
</evidence>
<dbReference type="PANTHER" id="PTHR43364">
    <property type="entry name" value="NADH-SPECIFIC METHYLGLYOXAL REDUCTASE-RELATED"/>
    <property type="match status" value="1"/>
</dbReference>
<dbReference type="OrthoDB" id="48988at2759"/>
<dbReference type="Pfam" id="PF00248">
    <property type="entry name" value="Aldo_ket_red"/>
    <property type="match status" value="1"/>
</dbReference>
<gene>
    <name evidence="3" type="ORF">K458DRAFT_362697</name>
</gene>
<evidence type="ECO:0000313" key="4">
    <source>
        <dbReference type="Proteomes" id="UP000799291"/>
    </source>
</evidence>
<dbReference type="InterPro" id="IPR036812">
    <property type="entry name" value="NAD(P)_OxRdtase_dom_sf"/>
</dbReference>
<protein>
    <submittedName>
        <fullName evidence="3">Aflatoxin B1 aldehyde reductase-like protein</fullName>
    </submittedName>
</protein>